<dbReference type="EMBL" id="JAPMSZ010000001">
    <property type="protein sequence ID" value="KAJ5115438.1"/>
    <property type="molecule type" value="Genomic_DNA"/>
</dbReference>
<feature type="compositionally biased region" description="Basic and acidic residues" evidence="1">
    <location>
        <begin position="272"/>
        <end position="295"/>
    </location>
</feature>
<proteinExistence type="predicted"/>
<dbReference type="Pfam" id="PF10309">
    <property type="entry name" value="NCBP3"/>
    <property type="match status" value="1"/>
</dbReference>
<dbReference type="InterPro" id="IPR019416">
    <property type="entry name" value="NCBP3"/>
</dbReference>
<keyword evidence="3" id="KW-1185">Reference proteome</keyword>
<reference evidence="2" key="1">
    <citation type="submission" date="2022-11" db="EMBL/GenBank/DDBJ databases">
        <authorList>
            <person name="Petersen C."/>
        </authorList>
    </citation>
    <scope>NUCLEOTIDE SEQUENCE</scope>
    <source>
        <strain evidence="2">IBT 34128</strain>
    </source>
</reference>
<dbReference type="PANTHER" id="PTHR16291">
    <property type="entry name" value="NUCLEAR CAP-BINDING PROTEIN SUBUNIT 3"/>
    <property type="match status" value="1"/>
</dbReference>
<feature type="region of interest" description="Disordered" evidence="1">
    <location>
        <begin position="149"/>
        <end position="178"/>
    </location>
</feature>
<dbReference type="AlphaFoldDB" id="A0A9W9KRS7"/>
<feature type="compositionally biased region" description="Acidic residues" evidence="1">
    <location>
        <begin position="18"/>
        <end position="34"/>
    </location>
</feature>
<dbReference type="GeneID" id="81390947"/>
<dbReference type="RefSeq" id="XP_056516629.1">
    <property type="nucleotide sequence ID" value="XM_056651779.1"/>
</dbReference>
<feature type="region of interest" description="Disordered" evidence="1">
    <location>
        <begin position="1"/>
        <end position="51"/>
    </location>
</feature>
<comment type="caution">
    <text evidence="2">The sequence shown here is derived from an EMBL/GenBank/DDBJ whole genome shotgun (WGS) entry which is preliminary data.</text>
</comment>
<protein>
    <recommendedName>
        <fullName evidence="4">Nucleotide-binding, alpha-beta plait</fullName>
    </recommendedName>
</protein>
<dbReference type="GO" id="GO:0000340">
    <property type="term" value="F:RNA 7-methylguanosine cap binding"/>
    <property type="evidence" value="ECO:0007669"/>
    <property type="project" value="InterPro"/>
</dbReference>
<feature type="compositionally biased region" description="Basic and acidic residues" evidence="1">
    <location>
        <begin position="224"/>
        <end position="239"/>
    </location>
</feature>
<accession>A0A9W9KRS7</accession>
<dbReference type="GO" id="GO:0003729">
    <property type="term" value="F:mRNA binding"/>
    <property type="evidence" value="ECO:0007669"/>
    <property type="project" value="InterPro"/>
</dbReference>
<name>A0A9W9KRS7_9EURO</name>
<dbReference type="OrthoDB" id="422106at2759"/>
<dbReference type="Proteomes" id="UP001141434">
    <property type="component" value="Unassembled WGS sequence"/>
</dbReference>
<evidence type="ECO:0000313" key="3">
    <source>
        <dbReference type="Proteomes" id="UP001141434"/>
    </source>
</evidence>
<sequence>MEAAHLSSVANQAPDASMDIDMDLDLGPEPEPEPEPIQTESATRAEDAADPFTEEAVYEKVHVRGVDELTTDHIKQFALSHYDREEPTRIEWIDDTSANIIYTSTESGLQALAAFTQVNGEEDASALPPLRLRSAKLLSSHPDSVLQVRSAVKTDRKQPRAHEKSRFYLMHPEHDPRERLRQELADRRRNGEADDGDYTRRRFDDREHRRRRDRDGDLFNADMYDDRGASSYSDSDRGRGGRRRRGPRELFPEDDDRASGRLRNRSASPGRDTLEDRDRIERAGHNGRRQFRERSPQLSRNTGKELFPSAGESNSGARELFPNKPTSSYIPKGQPPSKASNHRRSDAFDASDETADPLGRRITAPFGDGHVESTRNANVELFPDSARNEAHIRGAAREDQGFAIRGAANGMSIKGRGASVRELFPSKYNSNAEKELFAGTLEGRGGRRRRAEDMFS</sequence>
<evidence type="ECO:0000313" key="2">
    <source>
        <dbReference type="EMBL" id="KAJ5115438.1"/>
    </source>
</evidence>
<evidence type="ECO:0008006" key="4">
    <source>
        <dbReference type="Google" id="ProtNLM"/>
    </source>
</evidence>
<dbReference type="GO" id="GO:0005634">
    <property type="term" value="C:nucleus"/>
    <property type="evidence" value="ECO:0007669"/>
    <property type="project" value="TreeGrafter"/>
</dbReference>
<feature type="compositionally biased region" description="Basic and acidic residues" evidence="1">
    <location>
        <begin position="152"/>
        <end position="178"/>
    </location>
</feature>
<organism evidence="2 3">
    <name type="scientific">Penicillium alfredii</name>
    <dbReference type="NCBI Taxonomy" id="1506179"/>
    <lineage>
        <taxon>Eukaryota</taxon>
        <taxon>Fungi</taxon>
        <taxon>Dikarya</taxon>
        <taxon>Ascomycota</taxon>
        <taxon>Pezizomycotina</taxon>
        <taxon>Eurotiomycetes</taxon>
        <taxon>Eurotiomycetidae</taxon>
        <taxon>Eurotiales</taxon>
        <taxon>Aspergillaceae</taxon>
        <taxon>Penicillium</taxon>
    </lineage>
</organism>
<dbReference type="PANTHER" id="PTHR16291:SF0">
    <property type="entry name" value="NUCLEAR CAP-BINDING PROTEIN SUBUNIT 3"/>
    <property type="match status" value="1"/>
</dbReference>
<evidence type="ECO:0000256" key="1">
    <source>
        <dbReference type="SAM" id="MobiDB-lite"/>
    </source>
</evidence>
<gene>
    <name evidence="2" type="ORF">NUU61_001197</name>
</gene>
<feature type="region of interest" description="Disordered" evidence="1">
    <location>
        <begin position="218"/>
        <end position="371"/>
    </location>
</feature>
<reference evidence="2" key="2">
    <citation type="journal article" date="2023" name="IMA Fungus">
        <title>Comparative genomic study of the Penicillium genus elucidates a diverse pangenome and 15 lateral gene transfer events.</title>
        <authorList>
            <person name="Petersen C."/>
            <person name="Sorensen T."/>
            <person name="Nielsen M.R."/>
            <person name="Sondergaard T.E."/>
            <person name="Sorensen J.L."/>
            <person name="Fitzpatrick D.A."/>
            <person name="Frisvad J.C."/>
            <person name="Nielsen K.L."/>
        </authorList>
    </citation>
    <scope>NUCLEOTIDE SEQUENCE</scope>
    <source>
        <strain evidence="2">IBT 34128</strain>
    </source>
</reference>